<name>A0A397VQZ7_9GLOM</name>
<dbReference type="Proteomes" id="UP000266673">
    <property type="component" value="Unassembled WGS sequence"/>
</dbReference>
<keyword evidence="2" id="KW-0418">Kinase</keyword>
<evidence type="ECO:0000313" key="3">
    <source>
        <dbReference type="Proteomes" id="UP000266673"/>
    </source>
</evidence>
<dbReference type="GO" id="GO:0004674">
    <property type="term" value="F:protein serine/threonine kinase activity"/>
    <property type="evidence" value="ECO:0007669"/>
    <property type="project" value="TreeGrafter"/>
</dbReference>
<dbReference type="OrthoDB" id="6718656at2759"/>
<dbReference type="Gene3D" id="1.10.510.10">
    <property type="entry name" value="Transferase(Phosphotransferase) domain 1"/>
    <property type="match status" value="1"/>
</dbReference>
<evidence type="ECO:0000259" key="1">
    <source>
        <dbReference type="PROSITE" id="PS50011"/>
    </source>
</evidence>
<dbReference type="InterPro" id="IPR000719">
    <property type="entry name" value="Prot_kinase_dom"/>
</dbReference>
<dbReference type="PROSITE" id="PS50011">
    <property type="entry name" value="PROTEIN_KINASE_DOM"/>
    <property type="match status" value="1"/>
</dbReference>
<evidence type="ECO:0000313" key="2">
    <source>
        <dbReference type="EMBL" id="RIB23439.1"/>
    </source>
</evidence>
<keyword evidence="2" id="KW-0808">Transferase</keyword>
<dbReference type="AlphaFoldDB" id="A0A397VQZ7"/>
<dbReference type="STRING" id="44941.A0A397VQZ7"/>
<keyword evidence="3" id="KW-1185">Reference proteome</keyword>
<accession>A0A397VQZ7</accession>
<proteinExistence type="predicted"/>
<gene>
    <name evidence="2" type="ORF">C2G38_1959450</name>
</gene>
<comment type="caution">
    <text evidence="2">The sequence shown here is derived from an EMBL/GenBank/DDBJ whole genome shotgun (WGS) entry which is preliminary data.</text>
</comment>
<dbReference type="InterPro" id="IPR001245">
    <property type="entry name" value="Ser-Thr/Tyr_kinase_cat_dom"/>
</dbReference>
<dbReference type="InterPro" id="IPR011009">
    <property type="entry name" value="Kinase-like_dom_sf"/>
</dbReference>
<organism evidence="2 3">
    <name type="scientific">Gigaspora rosea</name>
    <dbReference type="NCBI Taxonomy" id="44941"/>
    <lineage>
        <taxon>Eukaryota</taxon>
        <taxon>Fungi</taxon>
        <taxon>Fungi incertae sedis</taxon>
        <taxon>Mucoromycota</taxon>
        <taxon>Glomeromycotina</taxon>
        <taxon>Glomeromycetes</taxon>
        <taxon>Diversisporales</taxon>
        <taxon>Gigasporaceae</taxon>
        <taxon>Gigaspora</taxon>
    </lineage>
</organism>
<dbReference type="InterPro" id="IPR051681">
    <property type="entry name" value="Ser/Thr_Kinases-Pseudokinases"/>
</dbReference>
<dbReference type="Pfam" id="PF07714">
    <property type="entry name" value="PK_Tyr_Ser-Thr"/>
    <property type="match status" value="1"/>
</dbReference>
<protein>
    <submittedName>
        <fullName evidence="2">Kinase-like domain-containing protein</fullName>
    </submittedName>
</protein>
<dbReference type="SUPFAM" id="SSF56112">
    <property type="entry name" value="Protein kinase-like (PK-like)"/>
    <property type="match status" value="1"/>
</dbReference>
<reference evidence="2 3" key="1">
    <citation type="submission" date="2018-06" db="EMBL/GenBank/DDBJ databases">
        <title>Comparative genomics reveals the genomic features of Rhizophagus irregularis, R. cerebriforme, R. diaphanum and Gigaspora rosea, and their symbiotic lifestyle signature.</title>
        <authorList>
            <person name="Morin E."/>
            <person name="San Clemente H."/>
            <person name="Chen E.C.H."/>
            <person name="De La Providencia I."/>
            <person name="Hainaut M."/>
            <person name="Kuo A."/>
            <person name="Kohler A."/>
            <person name="Murat C."/>
            <person name="Tang N."/>
            <person name="Roy S."/>
            <person name="Loubradou J."/>
            <person name="Henrissat B."/>
            <person name="Grigoriev I.V."/>
            <person name="Corradi N."/>
            <person name="Roux C."/>
            <person name="Martin F.M."/>
        </authorList>
    </citation>
    <scope>NUCLEOTIDE SEQUENCE [LARGE SCALE GENOMIC DNA]</scope>
    <source>
        <strain evidence="2 3">DAOM 194757</strain>
    </source>
</reference>
<feature type="non-terminal residue" evidence="2">
    <location>
        <position position="183"/>
    </location>
</feature>
<dbReference type="EMBL" id="QKWP01000262">
    <property type="protein sequence ID" value="RIB23439.1"/>
    <property type="molecule type" value="Genomic_DNA"/>
</dbReference>
<dbReference type="PRINTS" id="PR00109">
    <property type="entry name" value="TYRKINASE"/>
</dbReference>
<dbReference type="PANTHER" id="PTHR44329">
    <property type="entry name" value="SERINE/THREONINE-PROTEIN KINASE TNNI3K-RELATED"/>
    <property type="match status" value="1"/>
</dbReference>
<feature type="domain" description="Protein kinase" evidence="1">
    <location>
        <begin position="1"/>
        <end position="183"/>
    </location>
</feature>
<dbReference type="GO" id="GO:0005524">
    <property type="term" value="F:ATP binding"/>
    <property type="evidence" value="ECO:0007669"/>
    <property type="project" value="InterPro"/>
</dbReference>
<sequence>MILHCANEGNLREYLEKNFSNLHWIKKLEIARDTVHGLMFLHEKNIAHRDLHSMNILIDDGQPKIADFGLSKQINEALMTSNSIVHGMPAYIDPQCFLDATGKYKRNMKSDIYSFGVILWEISSGKPPFENNKSRENIACKIASGVREIPIEGTPLKYIDLYKKCWDTHPQQRPKAESVYRTL</sequence>